<name>A0AAX0WH09_9BACT</name>
<dbReference type="NCBIfam" id="TIGR02595">
    <property type="entry name" value="PEP_CTERM"/>
    <property type="match status" value="1"/>
</dbReference>
<protein>
    <recommendedName>
        <fullName evidence="4">PEP-CTERM protein-sorting domain-containing protein</fullName>
    </recommendedName>
</protein>
<dbReference type="Proteomes" id="UP000236075">
    <property type="component" value="Unassembled WGS sequence"/>
</dbReference>
<proteinExistence type="predicted"/>
<keyword evidence="1" id="KW-0732">Signal</keyword>
<comment type="caution">
    <text evidence="2">The sequence shown here is derived from an EMBL/GenBank/DDBJ whole genome shotgun (WGS) entry which is preliminary data.</text>
</comment>
<feature type="chain" id="PRO_5043612046" description="PEP-CTERM protein-sorting domain-containing protein" evidence="1">
    <location>
        <begin position="21"/>
        <end position="252"/>
    </location>
</feature>
<evidence type="ECO:0000313" key="2">
    <source>
        <dbReference type="EMBL" id="PNC98879.1"/>
    </source>
</evidence>
<gene>
    <name evidence="2" type="ORF">CXT95_11415</name>
</gene>
<accession>A0AAX0WH09</accession>
<evidence type="ECO:0000313" key="3">
    <source>
        <dbReference type="Proteomes" id="UP000236075"/>
    </source>
</evidence>
<dbReference type="AlphaFoldDB" id="A0AAX0WH09"/>
<dbReference type="InterPro" id="IPR013424">
    <property type="entry name" value="Ice-binding_C"/>
</dbReference>
<reference evidence="2 3" key="1">
    <citation type="journal article" date="2017" name="BMC Genomics">
        <title>Genome sequencing of 39 Akkermansia muciniphila isolates reveals its population structure, genomic and functional diverisity, and global distribution in mammalian gut microbiotas.</title>
        <authorList>
            <person name="Guo X."/>
            <person name="Li S."/>
            <person name="Zhang J."/>
            <person name="Wu F."/>
            <person name="Li X."/>
            <person name="Wu D."/>
            <person name="Zhang M."/>
            <person name="Ou Z."/>
            <person name="Jie Z."/>
            <person name="Yan Q."/>
            <person name="Li P."/>
            <person name="Yi J."/>
            <person name="Peng Y."/>
        </authorList>
    </citation>
    <scope>NUCLEOTIDE SEQUENCE [LARGE SCALE GENOMIC DNA]</scope>
    <source>
        <strain evidence="2 3">GP28</strain>
    </source>
</reference>
<dbReference type="EMBL" id="PJLB01000013">
    <property type="protein sequence ID" value="PNC98879.1"/>
    <property type="molecule type" value="Genomic_DNA"/>
</dbReference>
<evidence type="ECO:0000256" key="1">
    <source>
        <dbReference type="SAM" id="SignalP"/>
    </source>
</evidence>
<dbReference type="RefSeq" id="WP_102748728.1">
    <property type="nucleotide sequence ID" value="NZ_PJLB01000013.1"/>
</dbReference>
<evidence type="ECO:0008006" key="4">
    <source>
        <dbReference type="Google" id="ProtNLM"/>
    </source>
</evidence>
<feature type="signal peptide" evidence="1">
    <location>
        <begin position="1"/>
        <end position="20"/>
    </location>
</feature>
<sequence length="252" mass="25619">MKKTLIIIASLALGAAASQAAVLCTTTFNRTGTSLDTVTVNTVSDAGLSTSSSISSDNFSKNTSGNDLLANGTIPASVFSPNANVGNAQNNTWSVSFTFTNDGSQDMLISSIDLSMIGFTGAGAAQNAGGGVANNNYVGGADGNLNKPVNITLGMSGQDDQTLAYNGATSTNTSTGSWDGVRTGSYEYGDVLLKAGESMTLTVTASKNEAYGNGCFIGLTGIQINGEVVPEPATASLGLLGLAALMMRRRRL</sequence>
<organism evidence="2 3">
    <name type="scientific">Akkermansia muciniphila</name>
    <dbReference type="NCBI Taxonomy" id="239935"/>
    <lineage>
        <taxon>Bacteria</taxon>
        <taxon>Pseudomonadati</taxon>
        <taxon>Verrucomicrobiota</taxon>
        <taxon>Verrucomicrobiia</taxon>
        <taxon>Verrucomicrobiales</taxon>
        <taxon>Akkermansiaceae</taxon>
        <taxon>Akkermansia</taxon>
    </lineage>
</organism>